<organism evidence="2 3">
    <name type="scientific">Phytophthora megakarya</name>
    <dbReference type="NCBI Taxonomy" id="4795"/>
    <lineage>
        <taxon>Eukaryota</taxon>
        <taxon>Sar</taxon>
        <taxon>Stramenopiles</taxon>
        <taxon>Oomycota</taxon>
        <taxon>Peronosporomycetes</taxon>
        <taxon>Peronosporales</taxon>
        <taxon>Peronosporaceae</taxon>
        <taxon>Phytophthora</taxon>
    </lineage>
</organism>
<name>A0A225WEC3_9STRA</name>
<dbReference type="PANTHER" id="PTHR34072">
    <property type="entry name" value="ENZYMATIC POLYPROTEIN-RELATED"/>
    <property type="match status" value="1"/>
</dbReference>
<keyword evidence="2" id="KW-0808">Transferase</keyword>
<gene>
    <name evidence="2" type="ORF">PHMEG_00010401</name>
</gene>
<keyword evidence="2" id="KW-0695">RNA-directed DNA polymerase</keyword>
<dbReference type="Pfam" id="PF17919">
    <property type="entry name" value="RT_RNaseH_2"/>
    <property type="match status" value="1"/>
</dbReference>
<dbReference type="PANTHER" id="PTHR34072:SF56">
    <property type="entry name" value="REVERSE TRANSCRIPTASE_RETROTRANSPOSON-DERIVED PROTEIN RNASE H-LIKE DOMAIN-CONTAINING PROTEIN"/>
    <property type="match status" value="1"/>
</dbReference>
<dbReference type="Proteomes" id="UP000198211">
    <property type="component" value="Unassembled WGS sequence"/>
</dbReference>
<dbReference type="AlphaFoldDB" id="A0A225WEC3"/>
<sequence length="251" mass="27866">MLMLADHKPFHVVCDASEFAIGCALMQFDDEGRERVGNYQPRQLKPAERNYPVHDNELLAMRYALIKFRITRRCGQRRMPTSVPAHGALSRRPNYVQSGRHVIGDEDDDECAVCIAEGAAAVEVTATSTLRDSITSSYEADASFSEMIKYLKDPSDTARRRLTSCSRARIDRYTLDGSLLTYCIDRADSPRVVVPLDDELRARLIQEFHDTPSGGLLGCEKTSASWPEISIIPTCTSGSGSGCARMKRANV</sequence>
<evidence type="ECO:0000259" key="1">
    <source>
        <dbReference type="Pfam" id="PF17919"/>
    </source>
</evidence>
<reference evidence="3" key="1">
    <citation type="submission" date="2017-03" db="EMBL/GenBank/DDBJ databases">
        <title>Phytopthora megakarya and P. palmivora, two closely related causual agents of cacao black pod achieved similar genome size and gene model numbers by different mechanisms.</title>
        <authorList>
            <person name="Ali S."/>
            <person name="Shao J."/>
            <person name="Larry D.J."/>
            <person name="Kronmiller B."/>
            <person name="Shen D."/>
            <person name="Strem M.D."/>
            <person name="Melnick R.L."/>
            <person name="Guiltinan M.J."/>
            <person name="Tyler B.M."/>
            <person name="Meinhardt L.W."/>
            <person name="Bailey B.A."/>
        </authorList>
    </citation>
    <scope>NUCLEOTIDE SEQUENCE [LARGE SCALE GENOMIC DNA]</scope>
    <source>
        <strain evidence="3">zdho120</strain>
    </source>
</reference>
<dbReference type="STRING" id="4795.A0A225WEC3"/>
<evidence type="ECO:0000313" key="2">
    <source>
        <dbReference type="EMBL" id="OWZ15882.1"/>
    </source>
</evidence>
<feature type="domain" description="Reverse transcriptase/retrotransposon-derived protein RNase H-like" evidence="1">
    <location>
        <begin position="6"/>
        <end position="69"/>
    </location>
</feature>
<protein>
    <submittedName>
        <fullName evidence="2">Reverse transcriptase</fullName>
    </submittedName>
</protein>
<dbReference type="InterPro" id="IPR041577">
    <property type="entry name" value="RT_RNaseH_2"/>
</dbReference>
<keyword evidence="2" id="KW-0548">Nucleotidyltransferase</keyword>
<comment type="caution">
    <text evidence="2">The sequence shown here is derived from an EMBL/GenBank/DDBJ whole genome shotgun (WGS) entry which is preliminary data.</text>
</comment>
<dbReference type="EMBL" id="NBNE01001036">
    <property type="protein sequence ID" value="OWZ15882.1"/>
    <property type="molecule type" value="Genomic_DNA"/>
</dbReference>
<proteinExistence type="predicted"/>
<dbReference type="InterPro" id="IPR043502">
    <property type="entry name" value="DNA/RNA_pol_sf"/>
</dbReference>
<dbReference type="OrthoDB" id="116982at2759"/>
<dbReference type="GO" id="GO:0003964">
    <property type="term" value="F:RNA-directed DNA polymerase activity"/>
    <property type="evidence" value="ECO:0007669"/>
    <property type="project" value="UniProtKB-KW"/>
</dbReference>
<keyword evidence="3" id="KW-1185">Reference proteome</keyword>
<accession>A0A225WEC3</accession>
<evidence type="ECO:0000313" key="3">
    <source>
        <dbReference type="Proteomes" id="UP000198211"/>
    </source>
</evidence>
<dbReference type="SUPFAM" id="SSF56672">
    <property type="entry name" value="DNA/RNA polymerases"/>
    <property type="match status" value="1"/>
</dbReference>